<evidence type="ECO:0000256" key="1">
    <source>
        <dbReference type="SAM" id="MobiDB-lite"/>
    </source>
</evidence>
<dbReference type="STRING" id="190893.BA953_23740"/>
<organism evidence="2">
    <name type="scientific">Vibrio coralliilyticus</name>
    <dbReference type="NCBI Taxonomy" id="190893"/>
    <lineage>
        <taxon>Bacteria</taxon>
        <taxon>Pseudomonadati</taxon>
        <taxon>Pseudomonadota</taxon>
        <taxon>Gammaproteobacteria</taxon>
        <taxon>Vibrionales</taxon>
        <taxon>Vibrionaceae</taxon>
        <taxon>Vibrio</taxon>
    </lineage>
</organism>
<accession>A0A2A2MY49</accession>
<dbReference type="AlphaFoldDB" id="A0A2A2MY49"/>
<name>A0A2A2MY49_9VIBR</name>
<evidence type="ECO:0000313" key="3">
    <source>
        <dbReference type="EMBL" id="NOJ21864.1"/>
    </source>
</evidence>
<evidence type="ECO:0000313" key="2">
    <source>
        <dbReference type="EMBL" id="KJY72925.1"/>
    </source>
</evidence>
<dbReference type="Pfam" id="PF04338">
    <property type="entry name" value="DUF481"/>
    <property type="match status" value="1"/>
</dbReference>
<protein>
    <submittedName>
        <fullName evidence="3">DUF481 domain-containing protein</fullName>
    </submittedName>
</protein>
<dbReference type="EMBL" id="JXXR01000012">
    <property type="protein sequence ID" value="KJY72925.1"/>
    <property type="molecule type" value="Genomic_DNA"/>
</dbReference>
<reference evidence="2" key="1">
    <citation type="journal article" date="2015" name="BMC Genomics">
        <title>Genome mining reveals unlocked bioactive potential of marine Gram-negative bacteria.</title>
        <authorList>
            <person name="Machado H."/>
            <person name="Sonnenschein E.C."/>
            <person name="Melchiorsen J."/>
            <person name="Gram L."/>
        </authorList>
    </citation>
    <scope>NUCLEOTIDE SEQUENCE</scope>
    <source>
        <strain evidence="2">S2052</strain>
    </source>
</reference>
<dbReference type="EMBL" id="VTXP01000002">
    <property type="protein sequence ID" value="NOJ21864.1"/>
    <property type="molecule type" value="Genomic_DNA"/>
</dbReference>
<comment type="caution">
    <text evidence="2">The sequence shown here is derived from an EMBL/GenBank/DDBJ whole genome shotgun (WGS) entry which is preliminary data.</text>
</comment>
<feature type="compositionally biased region" description="Basic and acidic residues" evidence="1">
    <location>
        <begin position="193"/>
        <end position="213"/>
    </location>
</feature>
<dbReference type="OrthoDB" id="5848222at2"/>
<gene>
    <name evidence="3" type="ORF">F0238_03865</name>
    <name evidence="2" type="ORF">TW71_12235</name>
</gene>
<evidence type="ECO:0000313" key="4">
    <source>
        <dbReference type="Proteomes" id="UP000576645"/>
    </source>
</evidence>
<dbReference type="Proteomes" id="UP000576645">
    <property type="component" value="Unassembled WGS sequence"/>
</dbReference>
<proteinExistence type="predicted"/>
<dbReference type="InterPro" id="IPR007433">
    <property type="entry name" value="DUF481"/>
</dbReference>
<reference evidence="3 4" key="2">
    <citation type="submission" date="2019-09" db="EMBL/GenBank/DDBJ databases">
        <title>Draft genome sequencing and comparative genomics of hatchery-associated Vibrios.</title>
        <authorList>
            <person name="Kehlet-Delgado H."/>
            <person name="Mueller R.S."/>
        </authorList>
    </citation>
    <scope>NUCLEOTIDE SEQUENCE [LARGE SCALE GENOMIC DNA]</scope>
    <source>
        <strain evidence="3 4">09-121-3</strain>
    </source>
</reference>
<sequence>MRNAIGSYQTEKVQMKLKVTAFCIATVVAQPNAFAAEEVTEELNSQTVYIDESDDWVKLKSGEVLKGELTGTVKKESNSYDQEIEFDSDDLGDQEIELEDVSVLETASYFTIRTASGEIHDGYLSIRDNKLYLKKGDQEQSFPVTQVVSIYRGSEKDSDYWTADLFFGLDISKGNTDEFSMLGEVEAERNTVESRTKLNARHEVSESNEEKTAQKSQFDGSYDIYINNRLFFRPIKFSALSDEFQNLDYQVNASMQVGYFFIANSDTEWDVSIGPGMQYSEFSTVEEGEDSSASSTILTLESNFEYELTKDIDFSYTYNLDWASDDAGGMRHKNDLGFDIDLVGDLEFSIKATWDHVSQTKADSDGVVPEKDDYKINFGLSYEI</sequence>
<feature type="region of interest" description="Disordered" evidence="1">
    <location>
        <begin position="193"/>
        <end position="215"/>
    </location>
</feature>